<evidence type="ECO:0000313" key="3">
    <source>
        <dbReference type="WBParaSite" id="BPAG_0000394301-mRNA-1"/>
    </source>
</evidence>
<keyword evidence="2" id="KW-1185">Reference proteome</keyword>
<reference evidence="1 2" key="2">
    <citation type="submission" date="2018-11" db="EMBL/GenBank/DDBJ databases">
        <authorList>
            <consortium name="Pathogen Informatics"/>
        </authorList>
    </citation>
    <scope>NUCLEOTIDE SEQUENCE [LARGE SCALE GENOMIC DNA]</scope>
</reference>
<dbReference type="EMBL" id="UZAD01001477">
    <property type="protein sequence ID" value="VDN85092.1"/>
    <property type="molecule type" value="Genomic_DNA"/>
</dbReference>
<dbReference type="AlphaFoldDB" id="A0A0N4T6V6"/>
<sequence>MSLGSERRWVGNYRLRQYAVNPPIYLVEKGERIKNNVLPAQSMRPPCAVYFEIRFAYSALIKAEVKLQL</sequence>
<dbReference type="Proteomes" id="UP000278627">
    <property type="component" value="Unassembled WGS sequence"/>
</dbReference>
<gene>
    <name evidence="1" type="ORF">BPAG_LOCUS3906</name>
</gene>
<organism evidence="3">
    <name type="scientific">Brugia pahangi</name>
    <name type="common">Filarial nematode worm</name>
    <dbReference type="NCBI Taxonomy" id="6280"/>
    <lineage>
        <taxon>Eukaryota</taxon>
        <taxon>Metazoa</taxon>
        <taxon>Ecdysozoa</taxon>
        <taxon>Nematoda</taxon>
        <taxon>Chromadorea</taxon>
        <taxon>Rhabditida</taxon>
        <taxon>Spirurina</taxon>
        <taxon>Spiruromorpha</taxon>
        <taxon>Filarioidea</taxon>
        <taxon>Onchocercidae</taxon>
        <taxon>Brugia</taxon>
    </lineage>
</organism>
<evidence type="ECO:0000313" key="2">
    <source>
        <dbReference type="Proteomes" id="UP000278627"/>
    </source>
</evidence>
<evidence type="ECO:0000313" key="1">
    <source>
        <dbReference type="EMBL" id="VDN85092.1"/>
    </source>
</evidence>
<dbReference type="WBParaSite" id="BPAG_0000394301-mRNA-1">
    <property type="protein sequence ID" value="BPAG_0000394301-mRNA-1"/>
    <property type="gene ID" value="BPAG_0000394301"/>
</dbReference>
<accession>A0A0N4T6V6</accession>
<protein>
    <submittedName>
        <fullName evidence="1 3">Uncharacterized protein</fullName>
    </submittedName>
</protein>
<name>A0A0N4T6V6_BRUPA</name>
<reference evidence="3" key="1">
    <citation type="submission" date="2017-02" db="UniProtKB">
        <authorList>
            <consortium name="WormBaseParasite"/>
        </authorList>
    </citation>
    <scope>IDENTIFICATION</scope>
</reference>
<proteinExistence type="predicted"/>